<protein>
    <submittedName>
        <fullName evidence="1">Uncharacterized protein</fullName>
    </submittedName>
</protein>
<sequence>MKKIKNILIILLVLTTLTVFISSVSAANYTITDNRTIDHYNMNNWMNAADEGSTVIFDIDQCDWEIKINKSLNIKSNKQTKCIGKWDGYKYSCPTLLNITVPM</sequence>
<dbReference type="Proteomes" id="UP000253099">
    <property type="component" value="Unassembled WGS sequence"/>
</dbReference>
<gene>
    <name evidence="1" type="ORF">ALNOE001_11960</name>
</gene>
<keyword evidence="2" id="KW-1185">Reference proteome</keyword>
<dbReference type="EMBL" id="NIZT01000029">
    <property type="protein sequence ID" value="RBQ23071.1"/>
    <property type="molecule type" value="Genomic_DNA"/>
</dbReference>
<evidence type="ECO:0000313" key="1">
    <source>
        <dbReference type="EMBL" id="RBQ23071.1"/>
    </source>
</evidence>
<proteinExistence type="predicted"/>
<name>A0A366MA30_9EURY</name>
<accession>A0A366MA30</accession>
<evidence type="ECO:0000313" key="2">
    <source>
        <dbReference type="Proteomes" id="UP000253099"/>
    </source>
</evidence>
<organism evidence="1 2">
    <name type="scientific">Candidatus Methanobinarius endosymbioticus</name>
    <dbReference type="NCBI Taxonomy" id="2006182"/>
    <lineage>
        <taxon>Archaea</taxon>
        <taxon>Methanobacteriati</taxon>
        <taxon>Methanobacteriota</taxon>
        <taxon>Methanomada group</taxon>
        <taxon>Methanobacteria</taxon>
        <taxon>Methanobacteriales</taxon>
        <taxon>Methanobacteriaceae</taxon>
        <taxon>Candidatus Methanobinarius</taxon>
    </lineage>
</organism>
<comment type="caution">
    <text evidence="1">The sequence shown here is derived from an EMBL/GenBank/DDBJ whole genome shotgun (WGS) entry which is preliminary data.</text>
</comment>
<dbReference type="AlphaFoldDB" id="A0A366MA30"/>
<reference evidence="1 2" key="1">
    <citation type="submission" date="2018-06" db="EMBL/GenBank/DDBJ databases">
        <title>Genomic insight into two independent archaeal endosymbiosis events.</title>
        <authorList>
            <person name="Lind A.E."/>
            <person name="Lewis W.H."/>
            <person name="Spang A."/>
            <person name="Guy L."/>
            <person name="Embley M.T."/>
            <person name="Ettema T.J.G."/>
        </authorList>
    </citation>
    <scope>NUCLEOTIDE SEQUENCE [LARGE SCALE GENOMIC DNA]</scope>
    <source>
        <strain evidence="1">NOE</strain>
    </source>
</reference>